<evidence type="ECO:0000256" key="1">
    <source>
        <dbReference type="ARBA" id="ARBA00001946"/>
    </source>
</evidence>
<evidence type="ECO:0000313" key="19">
    <source>
        <dbReference type="Proteomes" id="UP000078343"/>
    </source>
</evidence>
<feature type="region of interest" description="Disordered" evidence="15">
    <location>
        <begin position="253"/>
        <end position="274"/>
    </location>
</feature>
<evidence type="ECO:0000256" key="6">
    <source>
        <dbReference type="ARBA" id="ARBA00022692"/>
    </source>
</evidence>
<gene>
    <name evidence="18" type="ORF">AYL99_05220</name>
</gene>
<dbReference type="RefSeq" id="XP_018693585.1">
    <property type="nucleotide sequence ID" value="XM_018836732.1"/>
</dbReference>
<keyword evidence="8" id="KW-0378">Hydrolase</keyword>
<evidence type="ECO:0000259" key="17">
    <source>
        <dbReference type="Pfam" id="PF01926"/>
    </source>
</evidence>
<dbReference type="GO" id="GO:0016787">
    <property type="term" value="F:hydrolase activity"/>
    <property type="evidence" value="ECO:0007669"/>
    <property type="project" value="UniProtKB-KW"/>
</dbReference>
<dbReference type="Pfam" id="PF01926">
    <property type="entry name" value="MMR_HSR1"/>
    <property type="match status" value="1"/>
</dbReference>
<dbReference type="PANTHER" id="PTHR10903">
    <property type="entry name" value="GTPASE, IMAP FAMILY MEMBER-RELATED"/>
    <property type="match status" value="1"/>
</dbReference>
<keyword evidence="7" id="KW-0479">Metal-binding</keyword>
<evidence type="ECO:0000256" key="8">
    <source>
        <dbReference type="ARBA" id="ARBA00022801"/>
    </source>
</evidence>
<feature type="domain" description="G" evidence="17">
    <location>
        <begin position="27"/>
        <end position="97"/>
    </location>
</feature>
<dbReference type="GO" id="GO:0046872">
    <property type="term" value="F:metal ion binding"/>
    <property type="evidence" value="ECO:0007669"/>
    <property type="project" value="UniProtKB-KW"/>
</dbReference>
<keyword evidence="3" id="KW-0813">Transport</keyword>
<keyword evidence="13 16" id="KW-0472">Membrane</keyword>
<reference evidence="18 19" key="1">
    <citation type="submission" date="2016-04" db="EMBL/GenBank/DDBJ databases">
        <title>Draft genome of Fonsecaea erecta CBS 125763.</title>
        <authorList>
            <person name="Weiss V.A."/>
            <person name="Vicente V.A."/>
            <person name="Raittz R.T."/>
            <person name="Moreno L.F."/>
            <person name="De Souza E.M."/>
            <person name="Pedrosa F.O."/>
            <person name="Steffens M.B."/>
            <person name="Faoro H."/>
            <person name="Tadra-Sfeir M.Z."/>
            <person name="Najafzadeh M.J."/>
            <person name="Felipe M.S."/>
            <person name="Teixeira M."/>
            <person name="Sun J."/>
            <person name="Xi L."/>
            <person name="Gomes R."/>
            <person name="De Azevedo C.M."/>
            <person name="Salgado C.G."/>
            <person name="Da Silva M.B."/>
            <person name="Nascimento M.F."/>
            <person name="Queiroz-Telles F."/>
            <person name="Attili D.S."/>
            <person name="Gorbushina A."/>
        </authorList>
    </citation>
    <scope>NUCLEOTIDE SEQUENCE [LARGE SCALE GENOMIC DNA]</scope>
    <source>
        <strain evidence="18 19">CBS 125763</strain>
    </source>
</reference>
<sequence length="348" mass="38416">MRHRFAEELGAEIGDAIQREAEETSMILVVGATGAGKSHFINSIVPGACVTSARLGSCTQEPAAIYTSFDGKPLILIDTPGFGDTRNRHGRSDAIILSEIARLIALQSAMGVQMKGIIYLHDIFSAKMTAEGVRQLELLQHICGETCWDHVTFVTSKWPEEAIQQVFELGTKESDLRRDFWRPMLRKKAKMFRFENTRASAETILRSLMSQAPVKFALQEEMDSGKTLAETTAGKFVVDTRERDERRIRALKEGQPATAAAATPGSSTRAAAVADDDDDDVDKLYEHIESRRRAENVLEEDVNEEVEKDLKTKMKDFLKGGKKPSVATILSLLIGLSSFAINLITALA</sequence>
<evidence type="ECO:0000256" key="2">
    <source>
        <dbReference type="ARBA" id="ARBA00004167"/>
    </source>
</evidence>
<evidence type="ECO:0000256" key="3">
    <source>
        <dbReference type="ARBA" id="ARBA00022448"/>
    </source>
</evidence>
<evidence type="ECO:0000256" key="9">
    <source>
        <dbReference type="ARBA" id="ARBA00022805"/>
    </source>
</evidence>
<proteinExistence type="predicted"/>
<evidence type="ECO:0000256" key="7">
    <source>
        <dbReference type="ARBA" id="ARBA00022723"/>
    </source>
</evidence>
<dbReference type="InterPro" id="IPR045058">
    <property type="entry name" value="GIMA/IAN/Toc"/>
</dbReference>
<dbReference type="PANTHER" id="PTHR10903:SF135">
    <property type="entry name" value="TRANSLOCASE OF CHLOROPLAST 120, CHLOROPLASTIC-RELATED"/>
    <property type="match status" value="1"/>
</dbReference>
<dbReference type="GO" id="GO:0005525">
    <property type="term" value="F:GTP binding"/>
    <property type="evidence" value="ECO:0007669"/>
    <property type="project" value="InterPro"/>
</dbReference>
<keyword evidence="12 16" id="KW-1133">Transmembrane helix</keyword>
<evidence type="ECO:0000256" key="14">
    <source>
        <dbReference type="ARBA" id="ARBA00024013"/>
    </source>
</evidence>
<feature type="compositionally biased region" description="Low complexity" evidence="15">
    <location>
        <begin position="256"/>
        <end position="273"/>
    </location>
</feature>
<protein>
    <recommendedName>
        <fullName evidence="17">G domain-containing protein</fullName>
    </recommendedName>
</protein>
<dbReference type="GO" id="GO:0015031">
    <property type="term" value="P:protein transport"/>
    <property type="evidence" value="ECO:0007669"/>
    <property type="project" value="UniProtKB-KW"/>
</dbReference>
<evidence type="ECO:0000256" key="12">
    <source>
        <dbReference type="ARBA" id="ARBA00022989"/>
    </source>
</evidence>
<keyword evidence="6 16" id="KW-0812">Transmembrane</keyword>
<evidence type="ECO:0000256" key="15">
    <source>
        <dbReference type="SAM" id="MobiDB-lite"/>
    </source>
</evidence>
<dbReference type="Proteomes" id="UP000078343">
    <property type="component" value="Unassembled WGS sequence"/>
</dbReference>
<keyword evidence="9" id="KW-1002">Plastid outer membrane</keyword>
<feature type="transmembrane region" description="Helical" evidence="16">
    <location>
        <begin position="325"/>
        <end position="347"/>
    </location>
</feature>
<name>A0A178ZK93_9EURO</name>
<evidence type="ECO:0000313" key="18">
    <source>
        <dbReference type="EMBL" id="OAP60218.1"/>
    </source>
</evidence>
<dbReference type="InterPro" id="IPR027417">
    <property type="entry name" value="P-loop_NTPase"/>
</dbReference>
<keyword evidence="11" id="KW-0653">Protein transport</keyword>
<dbReference type="GO" id="GO:0016020">
    <property type="term" value="C:membrane"/>
    <property type="evidence" value="ECO:0007669"/>
    <property type="project" value="UniProtKB-SubCell"/>
</dbReference>
<keyword evidence="4" id="KW-0150">Chloroplast</keyword>
<dbReference type="EMBL" id="LVYI01000004">
    <property type="protein sequence ID" value="OAP60218.1"/>
    <property type="molecule type" value="Genomic_DNA"/>
</dbReference>
<comment type="caution">
    <text evidence="18">The sequence shown here is derived from an EMBL/GenBank/DDBJ whole genome shotgun (WGS) entry which is preliminary data.</text>
</comment>
<dbReference type="Gene3D" id="3.40.50.300">
    <property type="entry name" value="P-loop containing nucleotide triphosphate hydrolases"/>
    <property type="match status" value="1"/>
</dbReference>
<dbReference type="OrthoDB" id="8954335at2759"/>
<keyword evidence="19" id="KW-1185">Reference proteome</keyword>
<evidence type="ECO:0000256" key="10">
    <source>
        <dbReference type="ARBA" id="ARBA00022842"/>
    </source>
</evidence>
<comment type="subcellular location">
    <subcellularLocation>
        <location evidence="2">Membrane</location>
        <topology evidence="2">Single-pass membrane protein</topology>
    </subcellularLocation>
    <subcellularLocation>
        <location evidence="14">Plastid</location>
        <location evidence="14">Chloroplast outer membrane</location>
    </subcellularLocation>
</comment>
<keyword evidence="5" id="KW-0934">Plastid</keyword>
<dbReference type="SUPFAM" id="SSF52540">
    <property type="entry name" value="P-loop containing nucleoside triphosphate hydrolases"/>
    <property type="match status" value="1"/>
</dbReference>
<evidence type="ECO:0000256" key="5">
    <source>
        <dbReference type="ARBA" id="ARBA00022640"/>
    </source>
</evidence>
<evidence type="ECO:0000256" key="16">
    <source>
        <dbReference type="SAM" id="Phobius"/>
    </source>
</evidence>
<dbReference type="AlphaFoldDB" id="A0A178ZK93"/>
<dbReference type="InterPro" id="IPR006073">
    <property type="entry name" value="GTP-bd"/>
</dbReference>
<evidence type="ECO:0000256" key="11">
    <source>
        <dbReference type="ARBA" id="ARBA00022927"/>
    </source>
</evidence>
<organism evidence="18 19">
    <name type="scientific">Fonsecaea erecta</name>
    <dbReference type="NCBI Taxonomy" id="1367422"/>
    <lineage>
        <taxon>Eukaryota</taxon>
        <taxon>Fungi</taxon>
        <taxon>Dikarya</taxon>
        <taxon>Ascomycota</taxon>
        <taxon>Pezizomycotina</taxon>
        <taxon>Eurotiomycetes</taxon>
        <taxon>Chaetothyriomycetidae</taxon>
        <taxon>Chaetothyriales</taxon>
        <taxon>Herpotrichiellaceae</taxon>
        <taxon>Fonsecaea</taxon>
    </lineage>
</organism>
<dbReference type="GeneID" id="30009388"/>
<evidence type="ECO:0000256" key="4">
    <source>
        <dbReference type="ARBA" id="ARBA00022528"/>
    </source>
</evidence>
<keyword evidence="10" id="KW-0460">Magnesium</keyword>
<accession>A0A178ZK93</accession>
<evidence type="ECO:0000256" key="13">
    <source>
        <dbReference type="ARBA" id="ARBA00023136"/>
    </source>
</evidence>
<comment type="cofactor">
    <cofactor evidence="1">
        <name>Mg(2+)</name>
        <dbReference type="ChEBI" id="CHEBI:18420"/>
    </cofactor>
</comment>